<dbReference type="InterPro" id="IPR050099">
    <property type="entry name" value="SIS_GmhA/DiaA_subfam"/>
</dbReference>
<dbReference type="SUPFAM" id="SSF53697">
    <property type="entry name" value="SIS domain"/>
    <property type="match status" value="1"/>
</dbReference>
<accession>A0A1J4TQV6</accession>
<dbReference type="GO" id="GO:1901135">
    <property type="term" value="P:carbohydrate derivative metabolic process"/>
    <property type="evidence" value="ECO:0007669"/>
    <property type="project" value="InterPro"/>
</dbReference>
<dbReference type="STRING" id="1805209.AUJ73_02005"/>
<dbReference type="Gene3D" id="3.40.50.10490">
    <property type="entry name" value="Glucose-6-phosphate isomerase like protein, domain 1"/>
    <property type="match status" value="1"/>
</dbReference>
<dbReference type="PROSITE" id="PS51464">
    <property type="entry name" value="SIS"/>
    <property type="match status" value="1"/>
</dbReference>
<dbReference type="PANTHER" id="PTHR30390">
    <property type="entry name" value="SEDOHEPTULOSE 7-PHOSPHATE ISOMERASE / DNAA INITIATOR-ASSOCIATING FACTOR FOR REPLICATION INITIATION"/>
    <property type="match status" value="1"/>
</dbReference>
<dbReference type="GO" id="GO:0097367">
    <property type="term" value="F:carbohydrate derivative binding"/>
    <property type="evidence" value="ECO:0007669"/>
    <property type="project" value="InterPro"/>
</dbReference>
<sequence length="191" mass="20694">MKNHLEESIKVKKQVVEKNLKEIVMAAEAMIETYWRHGGTVYLFGNGGSSCDAQHFAEELTSAFKNINRWSLPAHALSDNGAVITAIANDFGFDYVFARQLEGVAKPGDLVIAISTSGNSTNIIKAVEVARKRGIKTIGLLGKGGGWLVKMVDIPIVVPSNSTAHIQESHMAIAHAICGLVEEIFFDDKNA</sequence>
<dbReference type="AlphaFoldDB" id="A0A1J4TQV6"/>
<dbReference type="InterPro" id="IPR046348">
    <property type="entry name" value="SIS_dom_sf"/>
</dbReference>
<evidence type="ECO:0000313" key="3">
    <source>
        <dbReference type="Proteomes" id="UP000183120"/>
    </source>
</evidence>
<gene>
    <name evidence="2" type="ORF">AUJ73_02005</name>
</gene>
<comment type="caution">
    <text evidence="2">The sequence shown here is derived from an EMBL/GenBank/DDBJ whole genome shotgun (WGS) entry which is preliminary data.</text>
</comment>
<evidence type="ECO:0000313" key="2">
    <source>
        <dbReference type="EMBL" id="OIO14580.1"/>
    </source>
</evidence>
<dbReference type="CDD" id="cd05006">
    <property type="entry name" value="SIS_GmhA"/>
    <property type="match status" value="1"/>
</dbReference>
<protein>
    <recommendedName>
        <fullName evidence="1">SIS domain-containing protein</fullName>
    </recommendedName>
</protein>
<name>A0A1J4TQV6_9BACT</name>
<dbReference type="Pfam" id="PF13580">
    <property type="entry name" value="SIS_2"/>
    <property type="match status" value="1"/>
</dbReference>
<organism evidence="2 3">
    <name type="scientific">Candidatus Gottesmanbacteria bacterium CG1_02_37_22</name>
    <dbReference type="NCBI Taxonomy" id="1805209"/>
    <lineage>
        <taxon>Bacteria</taxon>
        <taxon>Candidatus Gottesmaniibacteriota</taxon>
    </lineage>
</organism>
<dbReference type="EMBL" id="MNUY01000030">
    <property type="protein sequence ID" value="OIO14580.1"/>
    <property type="molecule type" value="Genomic_DNA"/>
</dbReference>
<dbReference type="InterPro" id="IPR035461">
    <property type="entry name" value="GmhA/DiaA"/>
</dbReference>
<feature type="domain" description="SIS" evidence="1">
    <location>
        <begin position="30"/>
        <end position="191"/>
    </location>
</feature>
<dbReference type="InterPro" id="IPR001347">
    <property type="entry name" value="SIS_dom"/>
</dbReference>
<reference evidence="2 3" key="1">
    <citation type="journal article" date="2016" name="Environ. Microbiol.">
        <title>Genomic resolution of a cold subsurface aquifer community provides metabolic insights for novel microbes adapted to high CO concentrations.</title>
        <authorList>
            <person name="Probst A.J."/>
            <person name="Castelle C.J."/>
            <person name="Singh A."/>
            <person name="Brown C.T."/>
            <person name="Anantharaman K."/>
            <person name="Sharon I."/>
            <person name="Hug L.A."/>
            <person name="Burstein D."/>
            <person name="Emerson J.B."/>
            <person name="Thomas B.C."/>
            <person name="Banfield J.F."/>
        </authorList>
    </citation>
    <scope>NUCLEOTIDE SEQUENCE [LARGE SCALE GENOMIC DNA]</scope>
    <source>
        <strain evidence="2">CG1_02_37_22</strain>
    </source>
</reference>
<proteinExistence type="predicted"/>
<evidence type="ECO:0000259" key="1">
    <source>
        <dbReference type="PROSITE" id="PS51464"/>
    </source>
</evidence>
<dbReference type="Proteomes" id="UP000183120">
    <property type="component" value="Unassembled WGS sequence"/>
</dbReference>